<feature type="non-terminal residue" evidence="1">
    <location>
        <position position="1"/>
    </location>
</feature>
<evidence type="ECO:0000313" key="1">
    <source>
        <dbReference type="EMBL" id="CAK7357392.1"/>
    </source>
</evidence>
<dbReference type="EMBL" id="CAWUPB010001199">
    <property type="protein sequence ID" value="CAK7357392.1"/>
    <property type="molecule type" value="Genomic_DNA"/>
</dbReference>
<name>A0AAV1SUB5_9ROSI</name>
<reference evidence="1 2" key="1">
    <citation type="submission" date="2024-01" db="EMBL/GenBank/DDBJ databases">
        <authorList>
            <person name="Waweru B."/>
        </authorList>
    </citation>
    <scope>NUCLEOTIDE SEQUENCE [LARGE SCALE GENOMIC DNA]</scope>
</reference>
<sequence>SNQAKKTARTDEDNIVKLDTATQTRIGINYVINFASALPRPIIHDQQGPKVLVLKEIEGRWTFQ</sequence>
<comment type="caution">
    <text evidence="1">The sequence shown here is derived from an EMBL/GenBank/DDBJ whole genome shotgun (WGS) entry which is preliminary data.</text>
</comment>
<dbReference type="AlphaFoldDB" id="A0AAV1SUB5"/>
<proteinExistence type="predicted"/>
<feature type="non-terminal residue" evidence="1">
    <location>
        <position position="64"/>
    </location>
</feature>
<organism evidence="1 2">
    <name type="scientific">Dovyalis caffra</name>
    <dbReference type="NCBI Taxonomy" id="77055"/>
    <lineage>
        <taxon>Eukaryota</taxon>
        <taxon>Viridiplantae</taxon>
        <taxon>Streptophyta</taxon>
        <taxon>Embryophyta</taxon>
        <taxon>Tracheophyta</taxon>
        <taxon>Spermatophyta</taxon>
        <taxon>Magnoliopsida</taxon>
        <taxon>eudicotyledons</taxon>
        <taxon>Gunneridae</taxon>
        <taxon>Pentapetalae</taxon>
        <taxon>rosids</taxon>
        <taxon>fabids</taxon>
        <taxon>Malpighiales</taxon>
        <taxon>Salicaceae</taxon>
        <taxon>Flacourtieae</taxon>
        <taxon>Dovyalis</taxon>
    </lineage>
</organism>
<evidence type="ECO:0000313" key="2">
    <source>
        <dbReference type="Proteomes" id="UP001314170"/>
    </source>
</evidence>
<gene>
    <name evidence="1" type="ORF">DCAF_LOCUS27680</name>
</gene>
<keyword evidence="2" id="KW-1185">Reference proteome</keyword>
<accession>A0AAV1SUB5</accession>
<protein>
    <submittedName>
        <fullName evidence="1">Uncharacterized protein</fullName>
    </submittedName>
</protein>
<dbReference type="Proteomes" id="UP001314170">
    <property type="component" value="Unassembled WGS sequence"/>
</dbReference>